<comment type="function">
    <text evidence="3">Catalyzes the conversion of 3-deoxy-D-arabino-heptulosonate 7-phosphate (DAHP) to dehydroquinate (DHQ).</text>
</comment>
<evidence type="ECO:0000259" key="12">
    <source>
        <dbReference type="Pfam" id="PF24621"/>
    </source>
</evidence>
<sequence>MIKKTFRFGTAIVDYYFAGSFAQLKELADVMTTVLLTDEHVFAAHERRFKGWNSIVLKPGEAYKIQATVDSVIGRLVELGADRKWTIVGVGGGVITDLAGYIAAIYLRGIRCGFVPTTLLALVDASIGGKNGIDVGPYKNMVGTIRQPAFLLHDMTLLQSLPEAEWRNGFAEIIKHAAIRDAKMFRELEVGSVDSYRKKKAALADLVQRNALLKTKVVLADEFEGGERRLLNFGHTLGHALENQYELSHGEAISIGMAFAAKLSQQRTAFRSAARLVGLLDRYGLPTLATYNKDKVLPVLSRDKKKEGASVHFVLLERIGKALVEPIPLNELSDLL</sequence>
<keyword evidence="14" id="KW-1185">Reference proteome</keyword>
<feature type="domain" description="3-dehydroquinate synthase N-terminal" evidence="11">
    <location>
        <begin position="55"/>
        <end position="167"/>
    </location>
</feature>
<evidence type="ECO:0000256" key="7">
    <source>
        <dbReference type="ARBA" id="ARBA00023027"/>
    </source>
</evidence>
<name>A0ABP8H304_9BACT</name>
<dbReference type="InterPro" id="IPR056179">
    <property type="entry name" value="DHQS_C"/>
</dbReference>
<dbReference type="Pfam" id="PF01761">
    <property type="entry name" value="DHQ_synthase"/>
    <property type="match status" value="1"/>
</dbReference>
<dbReference type="PIRSF" id="PIRSF001455">
    <property type="entry name" value="DHQ_synth"/>
    <property type="match status" value="1"/>
</dbReference>
<protein>
    <recommendedName>
        <fullName evidence="10">3-dehydroquinate synthase</fullName>
        <ecNumber evidence="10">4.2.3.4</ecNumber>
    </recommendedName>
</protein>
<evidence type="ECO:0000256" key="2">
    <source>
        <dbReference type="ARBA" id="ARBA00001941"/>
    </source>
</evidence>
<gene>
    <name evidence="13" type="primary">aroB</name>
    <name evidence="13" type="ORF">GCM10023184_26680</name>
</gene>
<evidence type="ECO:0000256" key="8">
    <source>
        <dbReference type="ARBA" id="ARBA00023239"/>
    </source>
</evidence>
<dbReference type="PANTHER" id="PTHR43622:SF1">
    <property type="entry name" value="3-DEHYDROQUINATE SYNTHASE"/>
    <property type="match status" value="1"/>
</dbReference>
<dbReference type="PANTHER" id="PTHR43622">
    <property type="entry name" value="3-DEHYDROQUINATE SYNTHASE"/>
    <property type="match status" value="1"/>
</dbReference>
<comment type="caution">
    <text evidence="13">The sequence shown here is derived from an EMBL/GenBank/DDBJ whole genome shotgun (WGS) entry which is preliminary data.</text>
</comment>
<keyword evidence="9" id="KW-0170">Cobalt</keyword>
<evidence type="ECO:0000256" key="10">
    <source>
        <dbReference type="NCBIfam" id="TIGR01357"/>
    </source>
</evidence>
<organism evidence="13 14">
    <name type="scientific">Flaviaesturariibacter amylovorans</name>
    <dbReference type="NCBI Taxonomy" id="1084520"/>
    <lineage>
        <taxon>Bacteria</taxon>
        <taxon>Pseudomonadati</taxon>
        <taxon>Bacteroidota</taxon>
        <taxon>Chitinophagia</taxon>
        <taxon>Chitinophagales</taxon>
        <taxon>Chitinophagaceae</taxon>
        <taxon>Flaviaestuariibacter</taxon>
    </lineage>
</organism>
<evidence type="ECO:0000256" key="5">
    <source>
        <dbReference type="ARBA" id="ARBA00022741"/>
    </source>
</evidence>
<comment type="cofactor">
    <cofactor evidence="1">
        <name>NAD(+)</name>
        <dbReference type="ChEBI" id="CHEBI:57540"/>
    </cofactor>
</comment>
<dbReference type="EC" id="4.2.3.4" evidence="10"/>
<dbReference type="EMBL" id="BAABGY010000007">
    <property type="protein sequence ID" value="GAA4333483.1"/>
    <property type="molecule type" value="Genomic_DNA"/>
</dbReference>
<keyword evidence="8" id="KW-0456">Lyase</keyword>
<dbReference type="InterPro" id="IPR030963">
    <property type="entry name" value="DHQ_synth_fam"/>
</dbReference>
<dbReference type="Pfam" id="PF24621">
    <property type="entry name" value="DHQS_C"/>
    <property type="match status" value="1"/>
</dbReference>
<comment type="cofactor">
    <cofactor evidence="2">
        <name>Co(2+)</name>
        <dbReference type="ChEBI" id="CHEBI:48828"/>
    </cofactor>
</comment>
<evidence type="ECO:0000256" key="1">
    <source>
        <dbReference type="ARBA" id="ARBA00001911"/>
    </source>
</evidence>
<dbReference type="RefSeq" id="WP_345256250.1">
    <property type="nucleotide sequence ID" value="NZ_BAABGY010000007.1"/>
</dbReference>
<evidence type="ECO:0000259" key="11">
    <source>
        <dbReference type="Pfam" id="PF01761"/>
    </source>
</evidence>
<evidence type="ECO:0000313" key="13">
    <source>
        <dbReference type="EMBL" id="GAA4333483.1"/>
    </source>
</evidence>
<dbReference type="Gene3D" id="1.20.1090.10">
    <property type="entry name" value="Dehydroquinate synthase-like - alpha domain"/>
    <property type="match status" value="1"/>
</dbReference>
<dbReference type="Proteomes" id="UP001501725">
    <property type="component" value="Unassembled WGS sequence"/>
</dbReference>
<dbReference type="InterPro" id="IPR030960">
    <property type="entry name" value="DHQS/DOIS_N"/>
</dbReference>
<dbReference type="InterPro" id="IPR016037">
    <property type="entry name" value="DHQ_synth_AroB"/>
</dbReference>
<evidence type="ECO:0000256" key="6">
    <source>
        <dbReference type="ARBA" id="ARBA00022833"/>
    </source>
</evidence>
<accession>A0ABP8H304</accession>
<dbReference type="InterPro" id="IPR050071">
    <property type="entry name" value="Dehydroquinate_synthase"/>
</dbReference>
<keyword evidence="7" id="KW-0520">NAD</keyword>
<evidence type="ECO:0000256" key="9">
    <source>
        <dbReference type="ARBA" id="ARBA00023285"/>
    </source>
</evidence>
<keyword evidence="5" id="KW-0547">Nucleotide-binding</keyword>
<dbReference type="NCBIfam" id="TIGR01357">
    <property type="entry name" value="aroB"/>
    <property type="match status" value="1"/>
</dbReference>
<proteinExistence type="predicted"/>
<keyword evidence="4" id="KW-0479">Metal-binding</keyword>
<dbReference type="SUPFAM" id="SSF56796">
    <property type="entry name" value="Dehydroquinate synthase-like"/>
    <property type="match status" value="1"/>
</dbReference>
<evidence type="ECO:0000256" key="4">
    <source>
        <dbReference type="ARBA" id="ARBA00022723"/>
    </source>
</evidence>
<evidence type="ECO:0000256" key="3">
    <source>
        <dbReference type="ARBA" id="ARBA00003485"/>
    </source>
</evidence>
<dbReference type="Gene3D" id="3.40.50.1970">
    <property type="match status" value="1"/>
</dbReference>
<feature type="domain" description="3-dehydroquinate synthase C-terminal" evidence="12">
    <location>
        <begin position="169"/>
        <end position="306"/>
    </location>
</feature>
<evidence type="ECO:0000313" key="14">
    <source>
        <dbReference type="Proteomes" id="UP001501725"/>
    </source>
</evidence>
<keyword evidence="6" id="KW-0862">Zinc</keyword>
<reference evidence="14" key="1">
    <citation type="journal article" date="2019" name="Int. J. Syst. Evol. Microbiol.">
        <title>The Global Catalogue of Microorganisms (GCM) 10K type strain sequencing project: providing services to taxonomists for standard genome sequencing and annotation.</title>
        <authorList>
            <consortium name="The Broad Institute Genomics Platform"/>
            <consortium name="The Broad Institute Genome Sequencing Center for Infectious Disease"/>
            <person name="Wu L."/>
            <person name="Ma J."/>
        </authorList>
    </citation>
    <scope>NUCLEOTIDE SEQUENCE [LARGE SCALE GENOMIC DNA]</scope>
    <source>
        <strain evidence="14">JCM 17919</strain>
    </source>
</reference>
<dbReference type="CDD" id="cd08195">
    <property type="entry name" value="DHQS"/>
    <property type="match status" value="1"/>
</dbReference>